<accession>A0A0V0QA33</accession>
<gene>
    <name evidence="5" type="ORF">PPERSA_02932</name>
</gene>
<dbReference type="SUPFAM" id="SSF57184">
    <property type="entry name" value="Growth factor receptor domain"/>
    <property type="match status" value="2"/>
</dbReference>
<dbReference type="InterPro" id="IPR052798">
    <property type="entry name" value="Giardia_VSA"/>
</dbReference>
<dbReference type="PANTHER" id="PTHR23275">
    <property type="entry name" value="CABRIOLET.-RELATED"/>
    <property type="match status" value="1"/>
</dbReference>
<reference evidence="5 6" key="1">
    <citation type="journal article" date="2015" name="Sci. Rep.">
        <title>Genome of the facultative scuticociliatosis pathogen Pseudocohnilembus persalinus provides insight into its virulence through horizontal gene transfer.</title>
        <authorList>
            <person name="Xiong J."/>
            <person name="Wang G."/>
            <person name="Cheng J."/>
            <person name="Tian M."/>
            <person name="Pan X."/>
            <person name="Warren A."/>
            <person name="Jiang C."/>
            <person name="Yuan D."/>
            <person name="Miao W."/>
        </authorList>
    </citation>
    <scope>NUCLEOTIDE SEQUENCE [LARGE SCALE GENOMIC DNA]</scope>
    <source>
        <strain evidence="5">36N120E</strain>
    </source>
</reference>
<keyword evidence="2" id="KW-0472">Membrane</keyword>
<dbReference type="InterPro" id="IPR009030">
    <property type="entry name" value="Growth_fac_rcpt_cys_sf"/>
</dbReference>
<evidence type="ECO:0000256" key="1">
    <source>
        <dbReference type="ARBA" id="ARBA00022536"/>
    </source>
</evidence>
<name>A0A0V0QA33_PSEPJ</name>
<evidence type="ECO:0000259" key="4">
    <source>
        <dbReference type="PROSITE" id="PS01248"/>
    </source>
</evidence>
<feature type="chain" id="PRO_5006867371" evidence="3">
    <location>
        <begin position="23"/>
        <end position="1419"/>
    </location>
</feature>
<dbReference type="OrthoDB" id="19903at2759"/>
<evidence type="ECO:0000313" key="6">
    <source>
        <dbReference type="Proteomes" id="UP000054937"/>
    </source>
</evidence>
<feature type="transmembrane region" description="Helical" evidence="2">
    <location>
        <begin position="904"/>
        <end position="926"/>
    </location>
</feature>
<evidence type="ECO:0000313" key="5">
    <source>
        <dbReference type="EMBL" id="KRW99100.1"/>
    </source>
</evidence>
<organism evidence="5 6">
    <name type="scientific">Pseudocohnilembus persalinus</name>
    <name type="common">Ciliate</name>
    <dbReference type="NCBI Taxonomy" id="266149"/>
    <lineage>
        <taxon>Eukaryota</taxon>
        <taxon>Sar</taxon>
        <taxon>Alveolata</taxon>
        <taxon>Ciliophora</taxon>
        <taxon>Intramacronucleata</taxon>
        <taxon>Oligohymenophorea</taxon>
        <taxon>Scuticociliatia</taxon>
        <taxon>Philasterida</taxon>
        <taxon>Pseudocohnilembidae</taxon>
        <taxon>Pseudocohnilembus</taxon>
    </lineage>
</organism>
<dbReference type="Proteomes" id="UP000054937">
    <property type="component" value="Unassembled WGS sequence"/>
</dbReference>
<comment type="caution">
    <text evidence="5">The sequence shown here is derived from an EMBL/GenBank/DDBJ whole genome shotgun (WGS) entry which is preliminary data.</text>
</comment>
<dbReference type="InterPro" id="IPR002049">
    <property type="entry name" value="LE_dom"/>
</dbReference>
<keyword evidence="6" id="KW-1185">Reference proteome</keyword>
<dbReference type="InterPro" id="IPR000742">
    <property type="entry name" value="EGF"/>
</dbReference>
<keyword evidence="2" id="KW-1133">Transmembrane helix</keyword>
<sequence length="1419" mass="166615">MLQQLLKIIFLLKILLVFNVEGVVHIQKKPNISYYNYYDSFAQYFLEEGHQISHENYDFFADYSGIDLDLNILTYYIKQNSNKLKFLKLSYNENEAKIQQMNDFFAVLEKCDKLEILEVHFSGCGLTQLSFLRYWANLEYKDKLKKIHFDFSKNHLVFNNMGLDLQFLVNLKNLEYFAFFMSGNWIEIREIRGFKQIFSSFQKIQFISLDFSYCNIKEFGDLFSALGNGDGNFDNLGSFELELQYSTYFDEIDGEGQIILNENLLELSDIFQHMPVIKNIYLNFNLCNYLDSFSYLENIFINNADSLQNLVLNMENLDFQTFQYLANSLKNLKNLVNFELQLDKNIQKNKDSYQDLWNTFQIFQGNEIESIKLSFQNTLLEKTDLTLLYNNLFKAKQIQNLTLDLSGNQNICGQILRDKNDSFFIKNLDLKLNQIQQFDFESFGNGLNQLQIFELQSINIELNGIFNKQKEQEKQELQQSLKSFFINTISQLQIEKFGLQFNKNDISFDFFNDIFQQNMNYLKDISIQICNSAQFSIIQLQKILNKKSLDKLELKFDFTYVENVELLQDILENMERLDNLSLNLDNQQLQNIDFILNSLPNIKQLKDLQISAQSNNIKELKFKQQKLKNGDSQNHTLQNVQINTLGNNKIENIEGIEAVNQLFNSDNQQKHNQDNEMKKIQEFLQNEEDGISTFNLSEMYKKQNRFYFQNDKLLIQICNDMENQCANCYQGKEGQQKCEQCLNNKSGDQCQNCQTGYYKQYYQDELQCVNCNQYMSACILCESPYICLQCLEGYQLNMEGICVKNKCDDQNCLICESNSKNDKTNYNNNNYQCIQCADGYEINQNLQICEQKQCSSKNNQNCEFCPYQQNFCNQCKDGYIQESKINEEQIEYENMCKKNQNTSIYIIIGTGVVLALIIILIVYFVYKIKNKRQKQATLTESGLNNSILQQDFEISSKKSNLSDETQLGDFFEALGNCEKLEVLELQFQNFGRNSLGFLRNWGQKSFKENLRKINLDFSQNYLDFRGMEQYFISFANLQNLEEFTFNLSNGFSGLADFKFFKQIYSSFQNIKEINIDLSQTQINDFGDLFSALAEGEGKFDQLERFKLNLQQSKLINKNNNSQNDQVDGENDQIIQLKDIFQYMPVLKQINLNFNDCTFLESFYEQQIIFQKSQESLQHLILEMSNTQMQTFTYLANSLQNLTNLKYFHLNIDQKYKDFNIEGFIDLCHAFEIFQDNDMQNLEISLQNSIQEQNINEKSTFNLSEMHKRKKRLYFQNDKLIVQTCKNMEDKCANCYQGKEEQQKCEQCLNNKSGDQCQNCQTGYYKQYYQDELQCVNCNQYMSACILCESPYICLQCLEGYQLNMEGICVKNECNDQNCLICESNVCIQCADDISKEGNLQDNILEQDYEITSKESNKSD</sequence>
<dbReference type="InParanoid" id="A0A0V0QA33"/>
<keyword evidence="1" id="KW-0245">EGF-like domain</keyword>
<evidence type="ECO:0000256" key="3">
    <source>
        <dbReference type="SAM" id="SignalP"/>
    </source>
</evidence>
<evidence type="ECO:0000256" key="2">
    <source>
        <dbReference type="SAM" id="Phobius"/>
    </source>
</evidence>
<dbReference type="SMART" id="SM00181">
    <property type="entry name" value="EGF"/>
    <property type="match status" value="5"/>
</dbReference>
<dbReference type="InterPro" id="IPR032675">
    <property type="entry name" value="LRR_dom_sf"/>
</dbReference>
<dbReference type="InterPro" id="IPR006212">
    <property type="entry name" value="Furin_repeat"/>
</dbReference>
<dbReference type="Gene3D" id="3.80.10.10">
    <property type="entry name" value="Ribonuclease Inhibitor"/>
    <property type="match status" value="2"/>
</dbReference>
<feature type="domain" description="Laminin EGF-like" evidence="4">
    <location>
        <begin position="738"/>
        <end position="771"/>
    </location>
</feature>
<feature type="domain" description="Laminin EGF-like" evidence="4">
    <location>
        <begin position="1304"/>
        <end position="1337"/>
    </location>
</feature>
<dbReference type="SMART" id="SM00261">
    <property type="entry name" value="FU"/>
    <property type="match status" value="3"/>
</dbReference>
<dbReference type="SUPFAM" id="SSF52047">
    <property type="entry name" value="RNI-like"/>
    <property type="match status" value="2"/>
</dbReference>
<feature type="signal peptide" evidence="3">
    <location>
        <begin position="1"/>
        <end position="22"/>
    </location>
</feature>
<keyword evidence="2" id="KW-0812">Transmembrane</keyword>
<dbReference type="EMBL" id="LDAU01000221">
    <property type="protein sequence ID" value="KRW99100.1"/>
    <property type="molecule type" value="Genomic_DNA"/>
</dbReference>
<proteinExistence type="predicted"/>
<dbReference type="PANTHER" id="PTHR23275:SF100">
    <property type="entry name" value="EGF-LIKE DOMAIN-CONTAINING PROTEIN"/>
    <property type="match status" value="1"/>
</dbReference>
<protein>
    <submittedName>
        <fullName evidence="5">Insulin-like growth factor binding protein, N-terminal</fullName>
    </submittedName>
</protein>
<keyword evidence="3" id="KW-0732">Signal</keyword>
<dbReference type="PROSITE" id="PS01248">
    <property type="entry name" value="EGF_LAM_1"/>
    <property type="match status" value="2"/>
</dbReference>